<evidence type="ECO:0000256" key="6">
    <source>
        <dbReference type="SAM" id="Phobius"/>
    </source>
</evidence>
<protein>
    <recommendedName>
        <fullName evidence="8">Iron export ABC transporter permease subunit FetB</fullName>
    </recommendedName>
</protein>
<dbReference type="GO" id="GO:0005886">
    <property type="term" value="C:plasma membrane"/>
    <property type="evidence" value="ECO:0007669"/>
    <property type="project" value="TreeGrafter"/>
</dbReference>
<dbReference type="PANTHER" id="PTHR30028">
    <property type="entry name" value="UPF0014 INNER MEMBRANE PROTEIN YBBM-RELATED"/>
    <property type="match status" value="1"/>
</dbReference>
<feature type="transmembrane region" description="Helical" evidence="6">
    <location>
        <begin position="85"/>
        <end position="104"/>
    </location>
</feature>
<dbReference type="AlphaFoldDB" id="A0A7S0YND2"/>
<evidence type="ECO:0000256" key="5">
    <source>
        <dbReference type="ARBA" id="ARBA00023136"/>
    </source>
</evidence>
<evidence type="ECO:0000256" key="4">
    <source>
        <dbReference type="ARBA" id="ARBA00022989"/>
    </source>
</evidence>
<evidence type="ECO:0000256" key="1">
    <source>
        <dbReference type="ARBA" id="ARBA00004141"/>
    </source>
</evidence>
<dbReference type="InterPro" id="IPR005226">
    <property type="entry name" value="UPF0014_fam"/>
</dbReference>
<accession>A0A7S0YND2</accession>
<keyword evidence="4 6" id="KW-1133">Transmembrane helix</keyword>
<gene>
    <name evidence="7" type="ORF">PPAR00522_LOCUS17680</name>
</gene>
<organism evidence="7">
    <name type="scientific">Polytomella parva</name>
    <dbReference type="NCBI Taxonomy" id="51329"/>
    <lineage>
        <taxon>Eukaryota</taxon>
        <taxon>Viridiplantae</taxon>
        <taxon>Chlorophyta</taxon>
        <taxon>core chlorophytes</taxon>
        <taxon>Chlorophyceae</taxon>
        <taxon>CS clade</taxon>
        <taxon>Chlamydomonadales</taxon>
        <taxon>Chlamydomonadaceae</taxon>
        <taxon>Polytomella</taxon>
    </lineage>
</organism>
<proteinExistence type="inferred from homology"/>
<comment type="similarity">
    <text evidence="2">Belongs to the UPF0014 family.</text>
</comment>
<comment type="subcellular location">
    <subcellularLocation>
        <location evidence="1">Membrane</location>
        <topology evidence="1">Multi-pass membrane protein</topology>
    </subcellularLocation>
</comment>
<evidence type="ECO:0008006" key="8">
    <source>
        <dbReference type="Google" id="ProtNLM"/>
    </source>
</evidence>
<evidence type="ECO:0000256" key="3">
    <source>
        <dbReference type="ARBA" id="ARBA00022692"/>
    </source>
</evidence>
<feature type="transmembrane region" description="Helical" evidence="6">
    <location>
        <begin position="145"/>
        <end position="171"/>
    </location>
</feature>
<reference evidence="7" key="1">
    <citation type="submission" date="2021-01" db="EMBL/GenBank/DDBJ databases">
        <authorList>
            <person name="Corre E."/>
            <person name="Pelletier E."/>
            <person name="Niang G."/>
            <person name="Scheremetjew M."/>
            <person name="Finn R."/>
            <person name="Kale V."/>
            <person name="Holt S."/>
            <person name="Cochrane G."/>
            <person name="Meng A."/>
            <person name="Brown T."/>
            <person name="Cohen L."/>
        </authorList>
    </citation>
    <scope>NUCLEOTIDE SEQUENCE</scope>
    <source>
        <strain evidence="7">SAG 63-3</strain>
    </source>
</reference>
<feature type="transmembrane region" description="Helical" evidence="6">
    <location>
        <begin position="244"/>
        <end position="266"/>
    </location>
</feature>
<keyword evidence="3 6" id="KW-0812">Transmembrane</keyword>
<dbReference type="EMBL" id="HBFM01027324">
    <property type="protein sequence ID" value="CAD8785214.1"/>
    <property type="molecule type" value="Transcribed_RNA"/>
</dbReference>
<name>A0A7S0YND2_9CHLO</name>
<feature type="transmembrane region" description="Helical" evidence="6">
    <location>
        <begin position="210"/>
        <end position="232"/>
    </location>
</feature>
<feature type="transmembrane region" description="Helical" evidence="6">
    <location>
        <begin position="60"/>
        <end position="79"/>
    </location>
</feature>
<dbReference type="PANTHER" id="PTHR30028:SF0">
    <property type="entry name" value="PROTEIN ALUMINUM SENSITIVE 3"/>
    <property type="match status" value="1"/>
</dbReference>
<feature type="transmembrane region" description="Helical" evidence="6">
    <location>
        <begin position="116"/>
        <end position="139"/>
    </location>
</feature>
<feature type="transmembrane region" description="Helical" evidence="6">
    <location>
        <begin position="30"/>
        <end position="48"/>
    </location>
</feature>
<keyword evidence="5 6" id="KW-0472">Membrane</keyword>
<evidence type="ECO:0000256" key="2">
    <source>
        <dbReference type="ARBA" id="ARBA00005268"/>
    </source>
</evidence>
<sequence length="338" mass="36761">MNNTMEQVISVMTTSLTTKEVNGEVVLSPMQVALSSLGLLCLGILSYVMELDVHHKLGIAAIRMVVQLSVLGGVLGPIFAYNYWWLVLSYCSVMVLVASLEAVQRPQSSYKGMWRNAILTMSATAGILITYTSIVVLGLSPRWDAQYVIPMLGMLLGNATSAVSVGLSTVLEALKSERNLIEQYIAFGATRSEATHVVAKRSLTLAMTPLINNMSVMGIVTIPGMMTGQILAGANPFMAARYQMVIIFVLGASCGLSAYITVLLACRKIVDEKHRFRMDRIHEKPKLTKTLSLYGERLTRFFLRLKAFLASVCCCGCGIQARATSIAPGLNQPLINAQ</sequence>
<dbReference type="Pfam" id="PF03649">
    <property type="entry name" value="UPF0014"/>
    <property type="match status" value="1"/>
</dbReference>
<evidence type="ECO:0000313" key="7">
    <source>
        <dbReference type="EMBL" id="CAD8785214.1"/>
    </source>
</evidence>